<keyword evidence="3" id="KW-1185">Reference proteome</keyword>
<reference evidence="3" key="1">
    <citation type="journal article" date="2013" name="Genome Biol.">
        <title>Reference genomes and transcriptomes of Nicotiana sylvestris and Nicotiana tomentosiformis.</title>
        <authorList>
            <person name="Sierro N."/>
            <person name="Battey J.N."/>
            <person name="Ouadi S."/>
            <person name="Bovet L."/>
            <person name="Goepfert S."/>
            <person name="Bakaher N."/>
            <person name="Peitsch M.C."/>
            <person name="Ivanov N.V."/>
        </authorList>
    </citation>
    <scope>NUCLEOTIDE SEQUENCE [LARGE SCALE GENOMIC DNA]</scope>
</reference>
<evidence type="ECO:0000313" key="3">
    <source>
        <dbReference type="Proteomes" id="UP000189701"/>
    </source>
</evidence>
<comment type="subunit">
    <text evidence="2">Component of the ER membrane protein complex (EMC).</text>
</comment>
<dbReference type="PANTHER" id="PTHR12760">
    <property type="entry name" value="TETRATRICOPEPTIDE REPEAT PROTEIN"/>
    <property type="match status" value="1"/>
</dbReference>
<dbReference type="RefSeq" id="XP_009765619.1">
    <property type="nucleotide sequence ID" value="XM_009767317.1"/>
</dbReference>
<dbReference type="STRING" id="4096.A0A1U7VTA3"/>
<reference evidence="4" key="2">
    <citation type="submission" date="2025-08" db="UniProtKB">
        <authorList>
            <consortium name="RefSeq"/>
        </authorList>
    </citation>
    <scope>IDENTIFICATION</scope>
    <source>
        <tissue evidence="4">Leaf</tissue>
    </source>
</reference>
<comment type="subcellular location">
    <subcellularLocation>
        <location evidence="2">Endoplasmic reticulum membrane</location>
        <topology evidence="2">Peripheral membrane protein</topology>
        <orientation evidence="2">Cytoplasmic side</orientation>
    </subcellularLocation>
</comment>
<dbReference type="eggNOG" id="KOG3060">
    <property type="taxonomic scope" value="Eukaryota"/>
</dbReference>
<dbReference type="AlphaFoldDB" id="A0A1U7VTA3"/>
<evidence type="ECO:0000256" key="1">
    <source>
        <dbReference type="ARBA" id="ARBA00022803"/>
    </source>
</evidence>
<comment type="similarity">
    <text evidence="2">Belongs to the EMC2 family.</text>
</comment>
<protein>
    <recommendedName>
        <fullName evidence="2">ER membrane protein complex subunit 2</fullName>
    </recommendedName>
</protein>
<organism evidence="3 4">
    <name type="scientific">Nicotiana sylvestris</name>
    <name type="common">Wood tobacco</name>
    <name type="synonym">South American tobacco</name>
    <dbReference type="NCBI Taxonomy" id="4096"/>
    <lineage>
        <taxon>Eukaryota</taxon>
        <taxon>Viridiplantae</taxon>
        <taxon>Streptophyta</taxon>
        <taxon>Embryophyta</taxon>
        <taxon>Tracheophyta</taxon>
        <taxon>Spermatophyta</taxon>
        <taxon>Magnoliopsida</taxon>
        <taxon>eudicotyledons</taxon>
        <taxon>Gunneridae</taxon>
        <taxon>Pentapetalae</taxon>
        <taxon>asterids</taxon>
        <taxon>lamiids</taxon>
        <taxon>Solanales</taxon>
        <taxon>Solanaceae</taxon>
        <taxon>Nicotianoideae</taxon>
        <taxon>Nicotianeae</taxon>
        <taxon>Nicotiana</taxon>
    </lineage>
</organism>
<accession>A0A1U7VTA3</accession>
<evidence type="ECO:0000256" key="2">
    <source>
        <dbReference type="RuleBase" id="RU367091"/>
    </source>
</evidence>
<dbReference type="InterPro" id="IPR039856">
    <property type="entry name" value="EMC2-like"/>
</dbReference>
<proteinExistence type="inferred from homology"/>
<keyword evidence="2" id="KW-0472">Membrane</keyword>
<keyword evidence="2" id="KW-0256">Endoplasmic reticulum</keyword>
<evidence type="ECO:0000313" key="4">
    <source>
        <dbReference type="RefSeq" id="XP_009765619.1"/>
    </source>
</evidence>
<dbReference type="GO" id="GO:0072546">
    <property type="term" value="C:EMC complex"/>
    <property type="evidence" value="ECO:0007669"/>
    <property type="project" value="UniProtKB-UniRule"/>
</dbReference>
<gene>
    <name evidence="4" type="primary">LOC104217158</name>
</gene>
<sequence>MERILISASLPEIITRHRSFWVEQVLYTLGGLENLQMAKKYYASTIDLTGGKSTRALFGICLCTSAIAQLSKGRSKEDKESSELQSLSAMALEKDYKQRAPSNLSVLSSTLRSLKI</sequence>
<comment type="function">
    <text evidence="2">Part of the endoplasmic reticulum membrane protein complex (EMC) that enables the energy-independent insertion into endoplasmic reticulum membranes of newly synthesized membrane proteins.</text>
</comment>
<name>A0A1U7VTA3_NICSY</name>
<keyword evidence="1" id="KW-0802">TPR repeat</keyword>
<dbReference type="Proteomes" id="UP000189701">
    <property type="component" value="Unplaced"/>
</dbReference>